<reference evidence="4 5" key="1">
    <citation type="journal article" date="2019" name="PLoS Biol.">
        <title>Sex chromosomes control vertical transmission of feminizing Wolbachia symbionts in an isopod.</title>
        <authorList>
            <person name="Becking T."/>
            <person name="Chebbi M.A."/>
            <person name="Giraud I."/>
            <person name="Moumen B."/>
            <person name="Laverre T."/>
            <person name="Caubet Y."/>
            <person name="Peccoud J."/>
            <person name="Gilbert C."/>
            <person name="Cordaux R."/>
        </authorList>
    </citation>
    <scope>NUCLEOTIDE SEQUENCE [LARGE SCALE GENOMIC DNA]</scope>
    <source>
        <strain evidence="4">ANa2</strain>
        <tissue evidence="4">Whole body excluding digestive tract and cuticle</tissue>
    </source>
</reference>
<feature type="compositionally biased region" description="Basic and acidic residues" evidence="2">
    <location>
        <begin position="1798"/>
        <end position="1810"/>
    </location>
</feature>
<feature type="coiled-coil region" evidence="1">
    <location>
        <begin position="833"/>
        <end position="923"/>
    </location>
</feature>
<keyword evidence="5" id="KW-1185">Reference proteome</keyword>
<feature type="region of interest" description="Disordered" evidence="2">
    <location>
        <begin position="1557"/>
        <end position="1579"/>
    </location>
</feature>
<dbReference type="PANTHER" id="PTHR43941">
    <property type="entry name" value="STRUCTURAL MAINTENANCE OF CHROMOSOMES PROTEIN 2"/>
    <property type="match status" value="1"/>
</dbReference>
<keyword evidence="1" id="KW-0175">Coiled coil</keyword>
<feature type="coiled-coil region" evidence="1">
    <location>
        <begin position="1004"/>
        <end position="1052"/>
    </location>
</feature>
<feature type="coiled-coil region" evidence="1">
    <location>
        <begin position="1095"/>
        <end position="1181"/>
    </location>
</feature>
<dbReference type="EMBL" id="SEYY01000851">
    <property type="protein sequence ID" value="KAB7506369.1"/>
    <property type="molecule type" value="Genomic_DNA"/>
</dbReference>
<evidence type="ECO:0000256" key="3">
    <source>
        <dbReference type="SAM" id="Phobius"/>
    </source>
</evidence>
<protein>
    <submittedName>
        <fullName evidence="4">Uncharacterized protein</fullName>
    </submittedName>
</protein>
<dbReference type="PANTHER" id="PTHR43941:SF1">
    <property type="entry name" value="STRUCTURAL MAINTENANCE OF CHROMOSOMES PROTEIN 2"/>
    <property type="match status" value="1"/>
</dbReference>
<feature type="coiled-coil region" evidence="1">
    <location>
        <begin position="1210"/>
        <end position="1549"/>
    </location>
</feature>
<evidence type="ECO:0000256" key="1">
    <source>
        <dbReference type="SAM" id="Coils"/>
    </source>
</evidence>
<evidence type="ECO:0000256" key="2">
    <source>
        <dbReference type="SAM" id="MobiDB-lite"/>
    </source>
</evidence>
<name>A0A5N5TJN5_9CRUS</name>
<feature type="region of interest" description="Disordered" evidence="2">
    <location>
        <begin position="1"/>
        <end position="27"/>
    </location>
</feature>
<feature type="region of interest" description="Disordered" evidence="2">
    <location>
        <begin position="1715"/>
        <end position="1810"/>
    </location>
</feature>
<evidence type="ECO:0000313" key="4">
    <source>
        <dbReference type="EMBL" id="KAB7506369.1"/>
    </source>
</evidence>
<dbReference type="GO" id="GO:0000793">
    <property type="term" value="C:condensed chromosome"/>
    <property type="evidence" value="ECO:0007669"/>
    <property type="project" value="TreeGrafter"/>
</dbReference>
<feature type="compositionally biased region" description="Basic and acidic residues" evidence="2">
    <location>
        <begin position="1729"/>
        <end position="1741"/>
    </location>
</feature>
<dbReference type="GO" id="GO:0000785">
    <property type="term" value="C:chromatin"/>
    <property type="evidence" value="ECO:0007669"/>
    <property type="project" value="TreeGrafter"/>
</dbReference>
<feature type="coiled-coil region" evidence="1">
    <location>
        <begin position="100"/>
        <end position="127"/>
    </location>
</feature>
<dbReference type="Proteomes" id="UP000326759">
    <property type="component" value="Unassembled WGS sequence"/>
</dbReference>
<feature type="region of interest" description="Disordered" evidence="2">
    <location>
        <begin position="1600"/>
        <end position="1625"/>
    </location>
</feature>
<gene>
    <name evidence="4" type="ORF">Anas_08321</name>
</gene>
<keyword evidence="3" id="KW-1133">Transmembrane helix</keyword>
<keyword evidence="3" id="KW-0812">Transmembrane</keyword>
<dbReference type="OrthoDB" id="6366291at2759"/>
<sequence>NFLQIHSSESQRDNWTPIGGQGVESLPQKSPLKVTIKKALETSEDNPFKAPSSTPVKKHLRKENHLLLVGNIKPDSTIKNDHKERLILKSDEDESVKSVSSSLESELEQTKEELSFYKTQSQVQEKKVSYFWFIFLSLEILIILHPLLTLNLFIVAEDLEKNLKMVQSELDCQRENLERSKMRLEDKLKEKQKEHIEERARFEAELSTLEQEIRDLKRKIEQQETLSLCNENAMQGCLDKIKSQLLSAEKEKALAQSQCGQLETSLVKLGKSEEELTKLCSQLKQERDMVKAQAENLKFKLNDAESLQNRLQSQLESSEVSVAALKSSIEETLADHKAALNKERETCNLEIDRITKEKEKNLKAKDDLILTLKEEKKNVKESLEELLKKKEEAEKKRRKVEEDCKTKLSGVESLEQRINDLEKSLNEKEKIISEGKAQLEDKMNAAEKEARQKICAVEEVLEEQSLNIVSKDAEIEARNEKLQKATDTISSLVSTLNVAKEKLSTYESMKTDYEEKVQDLNKRIKSEGAKVSALEKHLSETEALLSSSEESLQVKMNEVENLKNKVSSLTADVTLYVKENKCKDSQIWELNNYIKTVNKDKAELDASVEKLRDEREIEADRHRKEVEGYMNTISDMEKNLQEGVNNLFENEKCLENLQEQNDILCKTLSVSNNEISEMNSSIEALNQMVETLKKEKEIIESDNAKIKEDLFNAERERNVVKNKLSETEKRYFEELSISLKQGNDLKEKEKLVNKLSQDIEMKNENMKELELKISQLETIRVNLQNSVTKYEEQINNLKTKGSDEGESEIAVASTTEDGKAKRDQRDKEMEELTLELICKNDQLETEVQILKNENCSLIQVRESNQNKLESYMSENIFLEKETKELKLENLNLLSEIRELNMISKELEEERKSAINANKKLIGENSDLISQRDYLEEKVKILEAGKELQEIFKDEHCLVILESLKASYYDLHSKDNDDGFELWLKENLCKTEEKFEEIKECKSCNAQLTKEIELLKTKLEDMKRDVDLKTIELENLKDESYSMKDKIGKIEKERNDSLMAQNEYLSLKVSLENECETLKSKIVEFDVKLLNSESEKKDLLEKYSALMNLNEGYEEKYSHLQNKINSLMSEIAVLKELSEEKTNEIERLGLEKETLIREKVDCKRLEKTIENLKTLENTYMQRNLDLQNRVGELIESESILQENLQRTESKRLTLVTQINSLNNDVQNLKLEKEVLKKEKEFVIDENVSLNVLKTELLNKVEMLEKEIRKENEKNMTLREQCKDMDNTKRSLEDLSVKNRSFENLLKEKEKEILEMEEKSKNLETNFKTLEQKFDSVKDKVRESKKVIDVLLREKENILLEKNSLCEEVEESQKALQDELEKEKNISFNFLSKCNEFEVNLKVKETELRAARESLDQIKEELEKQRQSHDIQVTQLHEKVEECSKDKMNIEKILLEKDWKMREYEKNIDEYEKNLKESQNALKKSTSELTRSELKLREMQELLDAKSLKYEQLNVLHSQMSVEKDNMLKTINNLRDKASELEVQKRNLEKKFSKRGSGRKAFFSRESTSQSGSSSSSSVIGLSQTPLMGISKAVTTKAAPISMAGKRRGRRRRSGRRSIAREYKNSSVEEQKEAAYDKFQSIVNSAEQEAMKKESLSRRLTRSSLSLSQDSVKRFHSTTISNSSVEENKPKKLKLSLNHEGLSTKLCQGLNDILMGEDSPGVLTRQTTPLKIKDKTENKDNRRPLKSLDVNNDAGRMPSSPKEESHNDEVSATSTDDGHLEAAIQRDSLCNRRSSLYPREGSRKGSKDCNPQ</sequence>
<feature type="compositionally biased region" description="Low complexity" evidence="2">
    <location>
        <begin position="1562"/>
        <end position="1576"/>
    </location>
</feature>
<feature type="region of interest" description="Disordered" evidence="2">
    <location>
        <begin position="799"/>
        <end position="824"/>
    </location>
</feature>
<dbReference type="GO" id="GO:0003682">
    <property type="term" value="F:chromatin binding"/>
    <property type="evidence" value="ECO:0007669"/>
    <property type="project" value="TreeGrafter"/>
</dbReference>
<proteinExistence type="predicted"/>
<evidence type="ECO:0000313" key="5">
    <source>
        <dbReference type="Proteomes" id="UP000326759"/>
    </source>
</evidence>
<feature type="compositionally biased region" description="Basic residues" evidence="2">
    <location>
        <begin position="1603"/>
        <end position="1616"/>
    </location>
</feature>
<feature type="transmembrane region" description="Helical" evidence="3">
    <location>
        <begin position="130"/>
        <end position="154"/>
    </location>
</feature>
<feature type="non-terminal residue" evidence="4">
    <location>
        <position position="1"/>
    </location>
</feature>
<dbReference type="GO" id="GO:0000796">
    <property type="term" value="C:condensin complex"/>
    <property type="evidence" value="ECO:0007669"/>
    <property type="project" value="TreeGrafter"/>
</dbReference>
<comment type="caution">
    <text evidence="4">The sequence shown here is derived from an EMBL/GenBank/DDBJ whole genome shotgun (WGS) entry which is preliminary data.</text>
</comment>
<accession>A0A5N5TJN5</accession>
<dbReference type="GO" id="GO:0007076">
    <property type="term" value="P:mitotic chromosome condensation"/>
    <property type="evidence" value="ECO:0007669"/>
    <property type="project" value="TreeGrafter"/>
</dbReference>
<keyword evidence="3" id="KW-0472">Membrane</keyword>
<organism evidence="4 5">
    <name type="scientific">Armadillidium nasatum</name>
    <dbReference type="NCBI Taxonomy" id="96803"/>
    <lineage>
        <taxon>Eukaryota</taxon>
        <taxon>Metazoa</taxon>
        <taxon>Ecdysozoa</taxon>
        <taxon>Arthropoda</taxon>
        <taxon>Crustacea</taxon>
        <taxon>Multicrustacea</taxon>
        <taxon>Malacostraca</taxon>
        <taxon>Eumalacostraca</taxon>
        <taxon>Peracarida</taxon>
        <taxon>Isopoda</taxon>
        <taxon>Oniscidea</taxon>
        <taxon>Crinocheta</taxon>
        <taxon>Armadillidiidae</taxon>
        <taxon>Armadillidium</taxon>
    </lineage>
</organism>
<feature type="coiled-coil region" evidence="1">
    <location>
        <begin position="156"/>
        <end position="463"/>
    </location>
</feature>